<dbReference type="EMBL" id="JBJUIK010000017">
    <property type="protein sequence ID" value="KAL3497836.1"/>
    <property type="molecule type" value="Genomic_DNA"/>
</dbReference>
<dbReference type="AlphaFoldDB" id="A0ABD2XT92"/>
<keyword evidence="2" id="KW-1185">Reference proteome</keyword>
<protein>
    <submittedName>
        <fullName evidence="1">Uncharacterized protein</fullName>
    </submittedName>
</protein>
<organism evidence="1 2">
    <name type="scientific">Cinchona calisaya</name>
    <dbReference type="NCBI Taxonomy" id="153742"/>
    <lineage>
        <taxon>Eukaryota</taxon>
        <taxon>Viridiplantae</taxon>
        <taxon>Streptophyta</taxon>
        <taxon>Embryophyta</taxon>
        <taxon>Tracheophyta</taxon>
        <taxon>Spermatophyta</taxon>
        <taxon>Magnoliopsida</taxon>
        <taxon>eudicotyledons</taxon>
        <taxon>Gunneridae</taxon>
        <taxon>Pentapetalae</taxon>
        <taxon>asterids</taxon>
        <taxon>lamiids</taxon>
        <taxon>Gentianales</taxon>
        <taxon>Rubiaceae</taxon>
        <taxon>Cinchonoideae</taxon>
        <taxon>Cinchoneae</taxon>
        <taxon>Cinchona</taxon>
    </lineage>
</organism>
<proteinExistence type="predicted"/>
<dbReference type="PANTHER" id="PTHR37610:SF40">
    <property type="entry name" value="OS01G0909600 PROTEIN"/>
    <property type="match status" value="1"/>
</dbReference>
<reference evidence="1 2" key="1">
    <citation type="submission" date="2024-11" db="EMBL/GenBank/DDBJ databases">
        <title>A near-complete genome assembly of Cinchona calisaya.</title>
        <authorList>
            <person name="Lian D.C."/>
            <person name="Zhao X.W."/>
            <person name="Wei L."/>
        </authorList>
    </citation>
    <scope>NUCLEOTIDE SEQUENCE [LARGE SCALE GENOMIC DNA]</scope>
    <source>
        <tissue evidence="1">Nenye</tissue>
    </source>
</reference>
<name>A0ABD2XT92_9GENT</name>
<evidence type="ECO:0000313" key="2">
    <source>
        <dbReference type="Proteomes" id="UP001630127"/>
    </source>
</evidence>
<dbReference type="Proteomes" id="UP001630127">
    <property type="component" value="Unassembled WGS sequence"/>
</dbReference>
<evidence type="ECO:0000313" key="1">
    <source>
        <dbReference type="EMBL" id="KAL3497836.1"/>
    </source>
</evidence>
<comment type="caution">
    <text evidence="1">The sequence shown here is derived from an EMBL/GenBank/DDBJ whole genome shotgun (WGS) entry which is preliminary data.</text>
</comment>
<gene>
    <name evidence="1" type="ORF">ACH5RR_040568</name>
</gene>
<sequence length="141" mass="16030">MASRNTYSSSTKESIFKINTKNGIGIKVTTFVLNGKIFLIWINVAGRGLIALSVFGHVNGDIQSPEKGTNEYNEWLYADTMVFTWITNSIDSTHVDAFESVKDAKDLWEEINRWFGERGNLLRIYDLKQDLQSLNLKSGDF</sequence>
<accession>A0ABD2XT92</accession>
<dbReference type="PANTHER" id="PTHR37610">
    <property type="entry name" value="CCHC-TYPE DOMAIN-CONTAINING PROTEIN"/>
    <property type="match status" value="1"/>
</dbReference>
<dbReference type="Pfam" id="PF14223">
    <property type="entry name" value="Retrotran_gag_2"/>
    <property type="match status" value="1"/>
</dbReference>